<sequence length="188" mass="22029">MIIETLNYWARKRTKARIRRQQRMFETLKKPNWIRHFFHQICNLYSLLLSPPATRISPQWTHSLTPPFLTTSNTADLICRFLLFQATIFPKIVTDIEGEGKRSVLILVLAQVPHHRHRLSRPPSRSWTCNLQPFVPSSFRKFEELYYAGVAVLFSGPSNELAFGLIITYFLSSKENFNFSSMFSLYKL</sequence>
<reference evidence="2 3" key="1">
    <citation type="submission" date="2018-11" db="EMBL/GenBank/DDBJ databases">
        <authorList>
            <consortium name="Pathogen Informatics"/>
        </authorList>
    </citation>
    <scope>NUCLEOTIDE SEQUENCE [LARGE SCALE GENOMIC DNA]</scope>
</reference>
<proteinExistence type="predicted"/>
<keyword evidence="1" id="KW-0812">Transmembrane</keyword>
<keyword evidence="3" id="KW-1185">Reference proteome</keyword>
<evidence type="ECO:0000256" key="1">
    <source>
        <dbReference type="SAM" id="Phobius"/>
    </source>
</evidence>
<name>A0A3P7SUG6_RODNA</name>
<organism evidence="2 3">
    <name type="scientific">Rodentolepis nana</name>
    <name type="common">Dwarf tapeworm</name>
    <name type="synonym">Hymenolepis nana</name>
    <dbReference type="NCBI Taxonomy" id="102285"/>
    <lineage>
        <taxon>Eukaryota</taxon>
        <taxon>Metazoa</taxon>
        <taxon>Spiralia</taxon>
        <taxon>Lophotrochozoa</taxon>
        <taxon>Platyhelminthes</taxon>
        <taxon>Cestoda</taxon>
        <taxon>Eucestoda</taxon>
        <taxon>Cyclophyllidea</taxon>
        <taxon>Hymenolepididae</taxon>
        <taxon>Rodentolepis</taxon>
    </lineage>
</organism>
<keyword evidence="1" id="KW-1133">Transmembrane helix</keyword>
<accession>A0A3P7SUG6</accession>
<protein>
    <submittedName>
        <fullName evidence="2">Uncharacterized protein</fullName>
    </submittedName>
</protein>
<evidence type="ECO:0000313" key="3">
    <source>
        <dbReference type="Proteomes" id="UP000278807"/>
    </source>
</evidence>
<feature type="transmembrane region" description="Helical" evidence="1">
    <location>
        <begin position="145"/>
        <end position="171"/>
    </location>
</feature>
<gene>
    <name evidence="2" type="ORF">HNAJ_LOCUS12427</name>
</gene>
<dbReference type="Proteomes" id="UP000278807">
    <property type="component" value="Unassembled WGS sequence"/>
</dbReference>
<dbReference type="EMBL" id="UZAE01014304">
    <property type="protein sequence ID" value="VDO13080.1"/>
    <property type="molecule type" value="Genomic_DNA"/>
</dbReference>
<dbReference type="AlphaFoldDB" id="A0A3P7SUG6"/>
<evidence type="ECO:0000313" key="2">
    <source>
        <dbReference type="EMBL" id="VDO13080.1"/>
    </source>
</evidence>
<keyword evidence="1" id="KW-0472">Membrane</keyword>